<dbReference type="SUPFAM" id="SSF69318">
    <property type="entry name" value="Integrin alpha N-terminal domain"/>
    <property type="match status" value="1"/>
</dbReference>
<evidence type="ECO:0000256" key="1">
    <source>
        <dbReference type="ARBA" id="ARBA00022729"/>
    </source>
</evidence>
<feature type="domain" description="ASPIC/UnbV" evidence="3">
    <location>
        <begin position="448"/>
        <end position="514"/>
    </location>
</feature>
<keyword evidence="5" id="KW-1185">Reference proteome</keyword>
<dbReference type="PANTHER" id="PTHR16026">
    <property type="entry name" value="CARTILAGE ACIDIC PROTEIN 1"/>
    <property type="match status" value="1"/>
</dbReference>
<dbReference type="EMBL" id="JAUJEB010000013">
    <property type="protein sequence ID" value="MDN5217097.1"/>
    <property type="molecule type" value="Genomic_DNA"/>
</dbReference>
<dbReference type="PANTHER" id="PTHR16026:SF0">
    <property type="entry name" value="CARTILAGE ACIDIC PROTEIN 1"/>
    <property type="match status" value="1"/>
</dbReference>
<evidence type="ECO:0000313" key="4">
    <source>
        <dbReference type="EMBL" id="MDN5217097.1"/>
    </source>
</evidence>
<dbReference type="Gene3D" id="2.130.10.130">
    <property type="entry name" value="Integrin alpha, N-terminal"/>
    <property type="match status" value="1"/>
</dbReference>
<evidence type="ECO:0000313" key="5">
    <source>
        <dbReference type="Proteomes" id="UP001172083"/>
    </source>
</evidence>
<dbReference type="Proteomes" id="UP001172083">
    <property type="component" value="Unassembled WGS sequence"/>
</dbReference>
<protein>
    <submittedName>
        <fullName evidence="4">CRTAC1 family protein</fullName>
    </submittedName>
</protein>
<reference evidence="4" key="1">
    <citation type="submission" date="2023-06" db="EMBL/GenBank/DDBJ databases">
        <title>Genomic of Agaribacillus aureum.</title>
        <authorList>
            <person name="Wang G."/>
        </authorList>
    </citation>
    <scope>NUCLEOTIDE SEQUENCE</scope>
    <source>
        <strain evidence="4">BMA12</strain>
    </source>
</reference>
<feature type="signal peptide" evidence="2">
    <location>
        <begin position="1"/>
        <end position="31"/>
    </location>
</feature>
<organism evidence="4 5">
    <name type="scientific">Agaribacillus aureus</name>
    <dbReference type="NCBI Taxonomy" id="3051825"/>
    <lineage>
        <taxon>Bacteria</taxon>
        <taxon>Pseudomonadati</taxon>
        <taxon>Bacteroidota</taxon>
        <taxon>Cytophagia</taxon>
        <taxon>Cytophagales</taxon>
        <taxon>Splendidivirgaceae</taxon>
        <taxon>Agaribacillus</taxon>
    </lineage>
</organism>
<evidence type="ECO:0000256" key="2">
    <source>
        <dbReference type="SAM" id="SignalP"/>
    </source>
</evidence>
<dbReference type="InterPro" id="IPR011519">
    <property type="entry name" value="UnbV_ASPIC"/>
</dbReference>
<keyword evidence="1 2" id="KW-0732">Signal</keyword>
<sequence>MANIKKYGLSQKPLSFLIFSWLSICFSHSHAQSFRALSQTLGIDQVCLDHNLMSGGVVFFDYNQDYYTDIYLIGCESSNALYRNNWNGTFTNVSVEAGVALPDVNTVGAAVGDIDNDGDDDLFVTTNEQFSNVLLLNNGDGSFTDISHSAGIRDKSWSTSATFGDFNLDGWVDIYVVNYADFDRLPFDENIIGGLPNYLYQNMGDNTFQEVAPAMGLDDIGCGLAVTFTDCDRDGDPDLYVANDFGFNYEPNELYVNMYPESKFVKTASASGMDAGINAMGIAIGDYDEDGDFDYYVTNMGDNPFFENLDGGRLFNDIGLAKQLNNADGTSWGAAFIDYNNDSYLDLFVANGKVVEAAHQNNENRLFEGGADGNFRDVSEAAGIASSKNCRGLSCGDIDNDGDLDVMFGVVTDSRQSEDNILIYENLLHRDHHWLKVKLQGTTSHRNGYGSHLQVFTGGRMLMREADGGSSYLSHSAGEIHFGLGSHETIDSLVITWPGGNRDVIKAVNVNTAITVVEKTNWFTYDHQELSIVEGDSVFLAGTFRKESGIYYHTIARANGLDSALTISRLKVLDRPVPMPGEGENTDINFLIAPNPFTSNLKLEYTLFKESQVQLVMLDLMGKETVMLEENQPAGRRTVFFDERQPHSFGYSSGLCIFKLLVDDQMYVLKAWRLNR</sequence>
<dbReference type="Pfam" id="PF13517">
    <property type="entry name" value="FG-GAP_3"/>
    <property type="match status" value="3"/>
</dbReference>
<name>A0ABT8LJI6_9BACT</name>
<evidence type="ECO:0000259" key="3">
    <source>
        <dbReference type="Pfam" id="PF07593"/>
    </source>
</evidence>
<proteinExistence type="predicted"/>
<dbReference type="RefSeq" id="WP_346762434.1">
    <property type="nucleotide sequence ID" value="NZ_JAUJEB010000013.1"/>
</dbReference>
<dbReference type="InterPro" id="IPR027039">
    <property type="entry name" value="Crtac1"/>
</dbReference>
<dbReference type="InterPro" id="IPR013517">
    <property type="entry name" value="FG-GAP"/>
</dbReference>
<comment type="caution">
    <text evidence="4">The sequence shown here is derived from an EMBL/GenBank/DDBJ whole genome shotgun (WGS) entry which is preliminary data.</text>
</comment>
<accession>A0ABT8LJI6</accession>
<gene>
    <name evidence="4" type="ORF">QQ020_33810</name>
</gene>
<feature type="chain" id="PRO_5045527151" evidence="2">
    <location>
        <begin position="32"/>
        <end position="676"/>
    </location>
</feature>
<dbReference type="Pfam" id="PF07593">
    <property type="entry name" value="UnbV_ASPIC"/>
    <property type="match status" value="1"/>
</dbReference>
<dbReference type="InterPro" id="IPR028994">
    <property type="entry name" value="Integrin_alpha_N"/>
</dbReference>